<sequence length="244" mass="26606">MKLIRRRVLALLLAAGALHAAQEDDCAAPEAALSLSTDGGRYVALAQGEALSIYETSVGLVRRLEGRSLDGRLQGPATALFAMPQRRSIVAAWPALGEVWELSLDPQAPPVYDGLVHDFRMGEGIAASGFLHPRRARIGPPFPELRFADSRVPWLAGEVPGGVAIVHLDVRRQIALLPCREPQLERAELRGEGGAMRWWLPCGDRVLVIDPVRWRVVEEREALRPDKPPGAADRGCGCRACPPR</sequence>
<accession>A0ABZ0CZC2</accession>
<feature type="chain" id="PRO_5045308620" evidence="1">
    <location>
        <begin position="21"/>
        <end position="244"/>
    </location>
</feature>
<keyword evidence="3" id="KW-1185">Reference proteome</keyword>
<organism evidence="2 3">
    <name type="scientific">Piscinibacter gummiphilus</name>
    <dbReference type="NCBI Taxonomy" id="946333"/>
    <lineage>
        <taxon>Bacteria</taxon>
        <taxon>Pseudomonadati</taxon>
        <taxon>Pseudomonadota</taxon>
        <taxon>Betaproteobacteria</taxon>
        <taxon>Burkholderiales</taxon>
        <taxon>Sphaerotilaceae</taxon>
        <taxon>Piscinibacter</taxon>
    </lineage>
</organism>
<keyword evidence="1" id="KW-0732">Signal</keyword>
<gene>
    <name evidence="2" type="ORF">RXV79_09345</name>
</gene>
<dbReference type="Proteomes" id="UP001303946">
    <property type="component" value="Chromosome"/>
</dbReference>
<reference evidence="2 3" key="1">
    <citation type="submission" date="2023-10" db="EMBL/GenBank/DDBJ databases">
        <title>Bacteria for the degradation of biodegradable plastic PBAT(Polybutylene adipate terephthalate).</title>
        <authorList>
            <person name="Weon H.-Y."/>
            <person name="Yeon J."/>
        </authorList>
    </citation>
    <scope>NUCLEOTIDE SEQUENCE [LARGE SCALE GENOMIC DNA]</scope>
    <source>
        <strain evidence="2 3">SBD 7-3</strain>
    </source>
</reference>
<protein>
    <submittedName>
        <fullName evidence="2">Uncharacterized protein</fullName>
    </submittedName>
</protein>
<proteinExistence type="predicted"/>
<dbReference type="EMBL" id="CP136336">
    <property type="protein sequence ID" value="WOB10250.1"/>
    <property type="molecule type" value="Genomic_DNA"/>
</dbReference>
<dbReference type="RefSeq" id="WP_316703157.1">
    <property type="nucleotide sequence ID" value="NZ_CP136336.1"/>
</dbReference>
<evidence type="ECO:0000313" key="3">
    <source>
        <dbReference type="Proteomes" id="UP001303946"/>
    </source>
</evidence>
<evidence type="ECO:0000313" key="2">
    <source>
        <dbReference type="EMBL" id="WOB10250.1"/>
    </source>
</evidence>
<evidence type="ECO:0000256" key="1">
    <source>
        <dbReference type="SAM" id="SignalP"/>
    </source>
</evidence>
<name>A0ABZ0CZC2_9BURK</name>
<feature type="signal peptide" evidence="1">
    <location>
        <begin position="1"/>
        <end position="20"/>
    </location>
</feature>